<organism evidence="2 3">
    <name type="scientific">Diacronema lutheri</name>
    <name type="common">Unicellular marine alga</name>
    <name type="synonym">Monochrysis lutheri</name>
    <dbReference type="NCBI Taxonomy" id="2081491"/>
    <lineage>
        <taxon>Eukaryota</taxon>
        <taxon>Haptista</taxon>
        <taxon>Haptophyta</taxon>
        <taxon>Pavlovophyceae</taxon>
        <taxon>Pavlovales</taxon>
        <taxon>Pavlovaceae</taxon>
        <taxon>Diacronema</taxon>
    </lineage>
</organism>
<feature type="region of interest" description="Disordered" evidence="1">
    <location>
        <begin position="110"/>
        <end position="155"/>
    </location>
</feature>
<evidence type="ECO:0000313" key="3">
    <source>
        <dbReference type="Proteomes" id="UP000751190"/>
    </source>
</evidence>
<feature type="region of interest" description="Disordered" evidence="1">
    <location>
        <begin position="1271"/>
        <end position="1305"/>
    </location>
</feature>
<accession>A0A8J5XJE4</accession>
<keyword evidence="3" id="KW-1185">Reference proteome</keyword>
<feature type="region of interest" description="Disordered" evidence="1">
    <location>
        <begin position="242"/>
        <end position="273"/>
    </location>
</feature>
<dbReference type="OrthoDB" id="10691694at2759"/>
<dbReference type="Gene3D" id="3.30.450.40">
    <property type="match status" value="2"/>
</dbReference>
<gene>
    <name evidence="2" type="ORF">KFE25_003137</name>
</gene>
<name>A0A8J5XJE4_DIALT</name>
<reference evidence="2" key="1">
    <citation type="submission" date="2021-05" db="EMBL/GenBank/DDBJ databases">
        <title>The genome of the haptophyte Pavlova lutheri (Diacronema luteri, Pavlovales) - a model for lipid biosynthesis in eukaryotic algae.</title>
        <authorList>
            <person name="Hulatt C.J."/>
            <person name="Posewitz M.C."/>
        </authorList>
    </citation>
    <scope>NUCLEOTIDE SEQUENCE</scope>
    <source>
        <strain evidence="2">NIVA-4/92</strain>
    </source>
</reference>
<feature type="region of interest" description="Disordered" evidence="1">
    <location>
        <begin position="974"/>
        <end position="1018"/>
    </location>
</feature>
<dbReference type="SUPFAM" id="SSF55781">
    <property type="entry name" value="GAF domain-like"/>
    <property type="match status" value="2"/>
</dbReference>
<feature type="compositionally biased region" description="Low complexity" evidence="1">
    <location>
        <begin position="110"/>
        <end position="120"/>
    </location>
</feature>
<feature type="compositionally biased region" description="Basic and acidic residues" evidence="1">
    <location>
        <begin position="543"/>
        <end position="556"/>
    </location>
</feature>
<comment type="caution">
    <text evidence="2">The sequence shown here is derived from an EMBL/GenBank/DDBJ whole genome shotgun (WGS) entry which is preliminary data.</text>
</comment>
<feature type="compositionally biased region" description="Polar residues" evidence="1">
    <location>
        <begin position="1008"/>
        <end position="1018"/>
    </location>
</feature>
<dbReference type="Proteomes" id="UP000751190">
    <property type="component" value="Unassembled WGS sequence"/>
</dbReference>
<feature type="region of interest" description="Disordered" evidence="1">
    <location>
        <begin position="835"/>
        <end position="873"/>
    </location>
</feature>
<feature type="region of interest" description="Disordered" evidence="1">
    <location>
        <begin position="402"/>
        <end position="430"/>
    </location>
</feature>
<dbReference type="InterPro" id="IPR029016">
    <property type="entry name" value="GAF-like_dom_sf"/>
</dbReference>
<evidence type="ECO:0000313" key="2">
    <source>
        <dbReference type="EMBL" id="KAG8459685.1"/>
    </source>
</evidence>
<proteinExistence type="predicted"/>
<evidence type="ECO:0000256" key="1">
    <source>
        <dbReference type="SAM" id="MobiDB-lite"/>
    </source>
</evidence>
<sequence length="1305" mass="130992">MAAARLDEFVFAVGRWKVVDVPAREQPATAYNRAEREHGVARDGSLLPAPSRLLRGAPGAELASAIAAGGIGPRYRPDSGAFAEALARAPMAPAFCASPVASHAPAGAAARTGATGASGRWHGATHAPGPSACPRYAADGPAVGAQPEADEENPGTVEAAHLVDTALADAARARGSDGWRDVPANARAAAERASLVDALARRLSGLQAQIGALHAQVEYLLARGGADVARAKAWAASGGRAGARAPAAADGGGGTSRRLAVDGADGADGGGGGSARVWREVGADRETLLDLELTALRRELSAAKAQLAVGGARGALGGQNAGCAQMGVASSARAHAACAAMARPTTAGGQRRAALQPPLGGSDPLGCGLSRDPSLSCAPHATQLRCAASACGNAERERLAGSHAHAARPVSQGRAHSGGGGGGVSLSRPLTAPRAVPSATAAGGGSGSGVGAHSAGAYGGRSNGAALQPAAREWRAAHDLEIARAAREEGRRLHRAAAALACVRALTTATSLEELGQAVRDTLPAAAGLSAAALFVAVGERPDGSEGIVADKDPSAHAHAAAGGGASGQGQRPAPRPRDGRPGVPLRATGAAAGGGTEGGGFVGGSPEDAAETGVARALRALPTPAEILAAPPSGGLTAALSAAAMGELRLGLGHGFTGQAFAQRTALLIHRPAHHDRFHFALDSRATHGVTPLALLCCPLVLPPLPARARDDDDDDDDARPRGRASDGRTGADSQRCVGVLQLALLPPRPPPAALTATAAAAADAALAPPVGATPADAVATVEALAPVVALMACALAGVRLRADAPAPAAPAPGVHAMREAMNLDDRLRADADAAGAYGPRRPTDPVSVAAGAGGMDEAGEPTRGQRAPGGCGQLADSMAGEALQRVKAHPFRRTSNLSELALERPANGDDARPVGGALLRPLLADLDDGDGGGGSDRARAPYACVGVTTSFGATSRRLRRESMGHVALRTAHAASASVRRHSLAPHARPSASAGAHADSPHRSDGGASTHSESSPRLSAVARVLPFDAARAAATQAEASAAAQLGALERSVMSTVSALISAHRTRPLQLLGHAARSIGSELGADRCQVWLLHAPTKQLVLYEDGHFALGPPTRQPRSISLTDREGALRSLVGTVALKARPEVVADAYVDGRVDARADAEELYHTNAIAAIPLMLYELKAHAHSARALVAEGEAAHEAGYEQGRSGGGPLLPSRLLAAAVISFVNCLEPPFAFAPAAVRIAARACALLEPTVEFAFAELSAAAGAMLSHASLPPPPVEGERGGSDEEDEGDFEFAHGEGSADSD</sequence>
<feature type="compositionally biased region" description="Gly residues" evidence="1">
    <location>
        <begin position="592"/>
        <end position="604"/>
    </location>
</feature>
<feature type="region of interest" description="Disordered" evidence="1">
    <location>
        <begin position="708"/>
        <end position="734"/>
    </location>
</feature>
<feature type="region of interest" description="Disordered" evidence="1">
    <location>
        <begin position="543"/>
        <end position="609"/>
    </location>
</feature>
<protein>
    <submittedName>
        <fullName evidence="2">Uncharacterized protein</fullName>
    </submittedName>
</protein>
<dbReference type="EMBL" id="JAGTXO010000038">
    <property type="protein sequence ID" value="KAG8459685.1"/>
    <property type="molecule type" value="Genomic_DNA"/>
</dbReference>